<evidence type="ECO:0000313" key="2">
    <source>
        <dbReference type="Proteomes" id="UP000790377"/>
    </source>
</evidence>
<reference evidence="1" key="1">
    <citation type="journal article" date="2021" name="New Phytol.">
        <title>Evolutionary innovations through gain and loss of genes in the ectomycorrhizal Boletales.</title>
        <authorList>
            <person name="Wu G."/>
            <person name="Miyauchi S."/>
            <person name="Morin E."/>
            <person name="Kuo A."/>
            <person name="Drula E."/>
            <person name="Varga T."/>
            <person name="Kohler A."/>
            <person name="Feng B."/>
            <person name="Cao Y."/>
            <person name="Lipzen A."/>
            <person name="Daum C."/>
            <person name="Hundley H."/>
            <person name="Pangilinan J."/>
            <person name="Johnson J."/>
            <person name="Barry K."/>
            <person name="LaButti K."/>
            <person name="Ng V."/>
            <person name="Ahrendt S."/>
            <person name="Min B."/>
            <person name="Choi I.G."/>
            <person name="Park H."/>
            <person name="Plett J.M."/>
            <person name="Magnuson J."/>
            <person name="Spatafora J.W."/>
            <person name="Nagy L.G."/>
            <person name="Henrissat B."/>
            <person name="Grigoriev I.V."/>
            <person name="Yang Z.L."/>
            <person name="Xu J."/>
            <person name="Martin F.M."/>
        </authorList>
    </citation>
    <scope>NUCLEOTIDE SEQUENCE</scope>
    <source>
        <strain evidence="1">ATCC 28755</strain>
    </source>
</reference>
<organism evidence="1 2">
    <name type="scientific">Hygrophoropsis aurantiaca</name>
    <dbReference type="NCBI Taxonomy" id="72124"/>
    <lineage>
        <taxon>Eukaryota</taxon>
        <taxon>Fungi</taxon>
        <taxon>Dikarya</taxon>
        <taxon>Basidiomycota</taxon>
        <taxon>Agaricomycotina</taxon>
        <taxon>Agaricomycetes</taxon>
        <taxon>Agaricomycetidae</taxon>
        <taxon>Boletales</taxon>
        <taxon>Coniophorineae</taxon>
        <taxon>Hygrophoropsidaceae</taxon>
        <taxon>Hygrophoropsis</taxon>
    </lineage>
</organism>
<protein>
    <submittedName>
        <fullName evidence="1">Uncharacterized protein</fullName>
    </submittedName>
</protein>
<evidence type="ECO:0000313" key="1">
    <source>
        <dbReference type="EMBL" id="KAH7910106.1"/>
    </source>
</evidence>
<keyword evidence="2" id="KW-1185">Reference proteome</keyword>
<dbReference type="Proteomes" id="UP000790377">
    <property type="component" value="Unassembled WGS sequence"/>
</dbReference>
<gene>
    <name evidence="1" type="ORF">BJ138DRAFT_1153718</name>
</gene>
<dbReference type="EMBL" id="MU267727">
    <property type="protein sequence ID" value="KAH7910106.1"/>
    <property type="molecule type" value="Genomic_DNA"/>
</dbReference>
<name>A0ACB8AA77_9AGAM</name>
<proteinExistence type="predicted"/>
<accession>A0ACB8AA77</accession>
<sequence>MIMVSKLTSLIALSCAAIARAHCVHPGSGNPWNFHLYKGPNCHEIKGEVSVQRFDATHFTRAVQDCWDVTKDFSPIMSATYYGSYSMAGYPSMSASAFVFDRVHAVS</sequence>
<comment type="caution">
    <text evidence="1">The sequence shown here is derived from an EMBL/GenBank/DDBJ whole genome shotgun (WGS) entry which is preliminary data.</text>
</comment>